<protein>
    <submittedName>
        <fullName evidence="1">Uncharacterized protein</fullName>
    </submittedName>
</protein>
<dbReference type="Gene3D" id="3.40.50.720">
    <property type="entry name" value="NAD(P)-binding Rossmann-like Domain"/>
    <property type="match status" value="1"/>
</dbReference>
<gene>
    <name evidence="1" type="ORF">DFH07DRAFT_969379</name>
</gene>
<keyword evidence="2" id="KW-1185">Reference proteome</keyword>
<name>A0AAD7HWN3_9AGAR</name>
<proteinExistence type="predicted"/>
<dbReference type="Gene3D" id="3.90.180.10">
    <property type="entry name" value="Medium-chain alcohol dehydrogenases, catalytic domain"/>
    <property type="match status" value="1"/>
</dbReference>
<dbReference type="Proteomes" id="UP001215280">
    <property type="component" value="Unassembled WGS sequence"/>
</dbReference>
<comment type="caution">
    <text evidence="1">The sequence shown here is derived from an EMBL/GenBank/DDBJ whole genome shotgun (WGS) entry which is preliminary data.</text>
</comment>
<organism evidence="1 2">
    <name type="scientific">Mycena maculata</name>
    <dbReference type="NCBI Taxonomy" id="230809"/>
    <lineage>
        <taxon>Eukaryota</taxon>
        <taxon>Fungi</taxon>
        <taxon>Dikarya</taxon>
        <taxon>Basidiomycota</taxon>
        <taxon>Agaricomycotina</taxon>
        <taxon>Agaricomycetes</taxon>
        <taxon>Agaricomycetidae</taxon>
        <taxon>Agaricales</taxon>
        <taxon>Marasmiineae</taxon>
        <taxon>Mycenaceae</taxon>
        <taxon>Mycena</taxon>
    </lineage>
</organism>
<accession>A0AAD7HWN3</accession>
<reference evidence="1" key="1">
    <citation type="submission" date="2023-03" db="EMBL/GenBank/DDBJ databases">
        <title>Massive genome expansion in bonnet fungi (Mycena s.s.) driven by repeated elements and novel gene families across ecological guilds.</title>
        <authorList>
            <consortium name="Lawrence Berkeley National Laboratory"/>
            <person name="Harder C.B."/>
            <person name="Miyauchi S."/>
            <person name="Viragh M."/>
            <person name="Kuo A."/>
            <person name="Thoen E."/>
            <person name="Andreopoulos B."/>
            <person name="Lu D."/>
            <person name="Skrede I."/>
            <person name="Drula E."/>
            <person name="Henrissat B."/>
            <person name="Morin E."/>
            <person name="Kohler A."/>
            <person name="Barry K."/>
            <person name="LaButti K."/>
            <person name="Morin E."/>
            <person name="Salamov A."/>
            <person name="Lipzen A."/>
            <person name="Mereny Z."/>
            <person name="Hegedus B."/>
            <person name="Baldrian P."/>
            <person name="Stursova M."/>
            <person name="Weitz H."/>
            <person name="Taylor A."/>
            <person name="Grigoriev I.V."/>
            <person name="Nagy L.G."/>
            <person name="Martin F."/>
            <person name="Kauserud H."/>
        </authorList>
    </citation>
    <scope>NUCLEOTIDE SEQUENCE</scope>
    <source>
        <strain evidence="1">CBHHK188m</strain>
    </source>
</reference>
<evidence type="ECO:0000313" key="2">
    <source>
        <dbReference type="Proteomes" id="UP001215280"/>
    </source>
</evidence>
<dbReference type="AlphaFoldDB" id="A0AAD7HWN3"/>
<evidence type="ECO:0000313" key="1">
    <source>
        <dbReference type="EMBL" id="KAJ7729859.1"/>
    </source>
</evidence>
<sequence length="110" mass="12303">MFAPCVDAALEFSTVHARFLECGMMSGSNTSYWNLNLVIGKVLRIYGVQLFCLRPKYNAEFYATIPPLLVSGELKYWEDVMMGLDTVGDVVLGIQKGTNHRKLVVIVAKE</sequence>
<dbReference type="EMBL" id="JARJLG010000195">
    <property type="protein sequence ID" value="KAJ7729859.1"/>
    <property type="molecule type" value="Genomic_DNA"/>
</dbReference>